<keyword evidence="2" id="KW-0812">Transmembrane</keyword>
<comment type="caution">
    <text evidence="3">The sequence shown here is derived from an EMBL/GenBank/DDBJ whole genome shotgun (WGS) entry which is preliminary data.</text>
</comment>
<accession>A0A103XVT2</accession>
<feature type="region of interest" description="Disordered" evidence="1">
    <location>
        <begin position="72"/>
        <end position="95"/>
    </location>
</feature>
<keyword evidence="2" id="KW-1133">Transmembrane helix</keyword>
<evidence type="ECO:0000313" key="3">
    <source>
        <dbReference type="EMBL" id="KVH97789.1"/>
    </source>
</evidence>
<dbReference type="PANTHER" id="PTHR33474:SF27">
    <property type="match status" value="1"/>
</dbReference>
<keyword evidence="4" id="KW-1185">Reference proteome</keyword>
<evidence type="ECO:0000313" key="4">
    <source>
        <dbReference type="Proteomes" id="UP000243975"/>
    </source>
</evidence>
<dbReference type="Gramene" id="KVH97789">
    <property type="protein sequence ID" value="KVH97789"/>
    <property type="gene ID" value="Ccrd_000153"/>
</dbReference>
<dbReference type="PANTHER" id="PTHR33474">
    <property type="entry name" value="TRANSMEMBRANE PROTEIN"/>
    <property type="match status" value="1"/>
</dbReference>
<dbReference type="AlphaFoldDB" id="A0A103XVT2"/>
<name>A0A103XVT2_CYNCS</name>
<dbReference type="OMA" id="GANDHHT"/>
<dbReference type="Proteomes" id="UP000243975">
    <property type="component" value="Unassembled WGS sequence"/>
</dbReference>
<feature type="transmembrane region" description="Helical" evidence="2">
    <location>
        <begin position="6"/>
        <end position="26"/>
    </location>
</feature>
<organism evidence="3 4">
    <name type="scientific">Cynara cardunculus var. scolymus</name>
    <name type="common">Globe artichoke</name>
    <name type="synonym">Cynara scolymus</name>
    <dbReference type="NCBI Taxonomy" id="59895"/>
    <lineage>
        <taxon>Eukaryota</taxon>
        <taxon>Viridiplantae</taxon>
        <taxon>Streptophyta</taxon>
        <taxon>Embryophyta</taxon>
        <taxon>Tracheophyta</taxon>
        <taxon>Spermatophyta</taxon>
        <taxon>Magnoliopsida</taxon>
        <taxon>eudicotyledons</taxon>
        <taxon>Gunneridae</taxon>
        <taxon>Pentapetalae</taxon>
        <taxon>asterids</taxon>
        <taxon>campanulids</taxon>
        <taxon>Asterales</taxon>
        <taxon>Asteraceae</taxon>
        <taxon>Carduoideae</taxon>
        <taxon>Cardueae</taxon>
        <taxon>Carduinae</taxon>
        <taxon>Cynara</taxon>
    </lineage>
</organism>
<evidence type="ECO:0000256" key="1">
    <source>
        <dbReference type="SAM" id="MobiDB-lite"/>
    </source>
</evidence>
<keyword evidence="2" id="KW-0472">Membrane</keyword>
<protein>
    <submittedName>
        <fullName evidence="3">Uncharacterized protein</fullName>
    </submittedName>
</protein>
<evidence type="ECO:0000256" key="2">
    <source>
        <dbReference type="SAM" id="Phobius"/>
    </source>
</evidence>
<sequence>MAANGFHLIVITLLAFSHLLFMANAISTSGKIHRHLLNESVEILASRNTKNQMMNMKETAFLEDEFMSERMDLEKTDYPGPGANKNHTPRPPQRD</sequence>
<dbReference type="EMBL" id="LEKV01003819">
    <property type="protein sequence ID" value="KVH97789.1"/>
    <property type="molecule type" value="Genomic_DNA"/>
</dbReference>
<reference evidence="3 4" key="1">
    <citation type="journal article" date="2016" name="Sci. Rep.">
        <title>The genome sequence of the outbreeding globe artichoke constructed de novo incorporating a phase-aware low-pass sequencing strategy of F1 progeny.</title>
        <authorList>
            <person name="Scaglione D."/>
            <person name="Reyes-Chin-Wo S."/>
            <person name="Acquadro A."/>
            <person name="Froenicke L."/>
            <person name="Portis E."/>
            <person name="Beitel C."/>
            <person name="Tirone M."/>
            <person name="Mauro R."/>
            <person name="Lo Monaco A."/>
            <person name="Mauromicale G."/>
            <person name="Faccioli P."/>
            <person name="Cattivelli L."/>
            <person name="Rieseberg L."/>
            <person name="Michelmore R."/>
            <person name="Lanteri S."/>
        </authorList>
    </citation>
    <scope>NUCLEOTIDE SEQUENCE [LARGE SCALE GENOMIC DNA]</scope>
    <source>
        <strain evidence="3">2C</strain>
    </source>
</reference>
<proteinExistence type="predicted"/>
<gene>
    <name evidence="3" type="ORF">Ccrd_000153</name>
</gene>